<dbReference type="OrthoDB" id="8039805at2759"/>
<reference evidence="2 3" key="1">
    <citation type="journal article" date="2019" name="Sci. Rep.">
        <title>Orb-weaving spider Araneus ventricosus genome elucidates the spidroin gene catalogue.</title>
        <authorList>
            <person name="Kono N."/>
            <person name="Nakamura H."/>
            <person name="Ohtoshi R."/>
            <person name="Moran D.A.P."/>
            <person name="Shinohara A."/>
            <person name="Yoshida Y."/>
            <person name="Fujiwara M."/>
            <person name="Mori M."/>
            <person name="Tomita M."/>
            <person name="Arakawa K."/>
        </authorList>
    </citation>
    <scope>NUCLEOTIDE SEQUENCE [LARGE SCALE GENOMIC DNA]</scope>
</reference>
<dbReference type="EMBL" id="BGPR01001851">
    <property type="protein sequence ID" value="GBM63102.1"/>
    <property type="molecule type" value="Genomic_DNA"/>
</dbReference>
<dbReference type="InterPro" id="IPR057670">
    <property type="entry name" value="SH3_retrovirus"/>
</dbReference>
<evidence type="ECO:0000259" key="1">
    <source>
        <dbReference type="Pfam" id="PF25597"/>
    </source>
</evidence>
<evidence type="ECO:0000313" key="2">
    <source>
        <dbReference type="EMBL" id="GBM63102.1"/>
    </source>
</evidence>
<name>A0A4Y2HCU5_ARAVE</name>
<keyword evidence="3" id="KW-1185">Reference proteome</keyword>
<accession>A0A4Y2HCU5</accession>
<organism evidence="2 3">
    <name type="scientific">Araneus ventricosus</name>
    <name type="common">Orbweaver spider</name>
    <name type="synonym">Epeira ventricosa</name>
    <dbReference type="NCBI Taxonomy" id="182803"/>
    <lineage>
        <taxon>Eukaryota</taxon>
        <taxon>Metazoa</taxon>
        <taxon>Ecdysozoa</taxon>
        <taxon>Arthropoda</taxon>
        <taxon>Chelicerata</taxon>
        <taxon>Arachnida</taxon>
        <taxon>Araneae</taxon>
        <taxon>Araneomorphae</taxon>
        <taxon>Entelegynae</taxon>
        <taxon>Araneoidea</taxon>
        <taxon>Araneidae</taxon>
        <taxon>Araneus</taxon>
    </lineage>
</organism>
<evidence type="ECO:0000313" key="3">
    <source>
        <dbReference type="Proteomes" id="UP000499080"/>
    </source>
</evidence>
<dbReference type="Proteomes" id="UP000499080">
    <property type="component" value="Unassembled WGS sequence"/>
</dbReference>
<dbReference type="AlphaFoldDB" id="A0A4Y2HCU5"/>
<dbReference type="Pfam" id="PF25597">
    <property type="entry name" value="SH3_retrovirus"/>
    <property type="match status" value="1"/>
</dbReference>
<gene>
    <name evidence="2" type="ORF">AVEN_68553_1</name>
</gene>
<sequence>MRIVGSSCYAQIPNQKRRKMDKKTLKGYLLGYDCDERYRIWIKETNNVICSRDVVFLEHPMKNCEDAVEILLLEPNTRLPEAEN</sequence>
<comment type="caution">
    <text evidence="2">The sequence shown here is derived from an EMBL/GenBank/DDBJ whole genome shotgun (WGS) entry which is preliminary data.</text>
</comment>
<protein>
    <recommendedName>
        <fullName evidence="1">Retroviral polymerase SH3-like domain-containing protein</fullName>
    </recommendedName>
</protein>
<feature type="domain" description="Retroviral polymerase SH3-like" evidence="1">
    <location>
        <begin position="6"/>
        <end position="62"/>
    </location>
</feature>
<proteinExistence type="predicted"/>